<dbReference type="GO" id="GO:0005829">
    <property type="term" value="C:cytosol"/>
    <property type="evidence" value="ECO:0007669"/>
    <property type="project" value="TreeGrafter"/>
</dbReference>
<dbReference type="PANTHER" id="PTHR46797">
    <property type="entry name" value="HTH-TYPE TRANSCRIPTIONAL REGULATOR"/>
    <property type="match status" value="1"/>
</dbReference>
<dbReference type="PANTHER" id="PTHR46797:SF23">
    <property type="entry name" value="HTH-TYPE TRANSCRIPTIONAL REGULATOR SUTR"/>
    <property type="match status" value="1"/>
</dbReference>
<dbReference type="SUPFAM" id="SSF47413">
    <property type="entry name" value="lambda repressor-like DNA-binding domains"/>
    <property type="match status" value="1"/>
</dbReference>
<dbReference type="InterPro" id="IPR013096">
    <property type="entry name" value="Cupin_2"/>
</dbReference>
<dbReference type="RefSeq" id="WP_025437011.1">
    <property type="nucleotide sequence ID" value="NZ_CP007453.1"/>
</dbReference>
<dbReference type="HOGENOM" id="CLU_085376_5_0_9"/>
<evidence type="ECO:0000256" key="3">
    <source>
        <dbReference type="ARBA" id="ARBA00023163"/>
    </source>
</evidence>
<keyword evidence="1" id="KW-0805">Transcription regulation</keyword>
<dbReference type="Gene3D" id="1.10.260.40">
    <property type="entry name" value="lambda repressor-like DNA-binding domains"/>
    <property type="match status" value="1"/>
</dbReference>
<dbReference type="SUPFAM" id="SSF51182">
    <property type="entry name" value="RmlC-like cupins"/>
    <property type="match status" value="1"/>
</dbReference>
<protein>
    <submittedName>
        <fullName evidence="5">Putative HTH-type transcriptional regulator YdcN</fullName>
    </submittedName>
</protein>
<dbReference type="KEGG" id="eac:EAL2_808p06720"/>
<dbReference type="InterPro" id="IPR014710">
    <property type="entry name" value="RmlC-like_jellyroll"/>
</dbReference>
<keyword evidence="5" id="KW-0614">Plasmid</keyword>
<dbReference type="CDD" id="cd00093">
    <property type="entry name" value="HTH_XRE"/>
    <property type="match status" value="1"/>
</dbReference>
<dbReference type="Pfam" id="PF07883">
    <property type="entry name" value="Cupin_2"/>
    <property type="match status" value="1"/>
</dbReference>
<keyword evidence="6" id="KW-1185">Reference proteome</keyword>
<dbReference type="InterPro" id="IPR010982">
    <property type="entry name" value="Lambda_DNA-bd_dom_sf"/>
</dbReference>
<dbReference type="GO" id="GO:0003677">
    <property type="term" value="F:DNA binding"/>
    <property type="evidence" value="ECO:0007669"/>
    <property type="project" value="UniProtKB-KW"/>
</dbReference>
<dbReference type="Gene3D" id="2.60.120.10">
    <property type="entry name" value="Jelly Rolls"/>
    <property type="match status" value="1"/>
</dbReference>
<evidence type="ECO:0000259" key="4">
    <source>
        <dbReference type="PROSITE" id="PS50943"/>
    </source>
</evidence>
<dbReference type="Proteomes" id="UP000019591">
    <property type="component" value="Plasmid EAL2_808p"/>
</dbReference>
<dbReference type="eggNOG" id="COG1396">
    <property type="taxonomic scope" value="Bacteria"/>
</dbReference>
<reference evidence="5 6" key="1">
    <citation type="journal article" date="2014" name="Genome Announc.">
        <title>Complete Genome Sequence of Amino Acid-Utilizing Eubacterium acidaminophilum al-2 (DSM 3953).</title>
        <authorList>
            <person name="Poehlein A."/>
            <person name="Andreesen J.R."/>
            <person name="Daniel R."/>
        </authorList>
    </citation>
    <scope>NUCLEOTIDE SEQUENCE [LARGE SCALE GENOMIC DNA]</scope>
    <source>
        <strain evidence="5 6">DSM 3953</strain>
        <plasmid evidence="6">Plasmid EAL2_808p</plasmid>
    </source>
</reference>
<evidence type="ECO:0000256" key="1">
    <source>
        <dbReference type="ARBA" id="ARBA00023015"/>
    </source>
</evidence>
<dbReference type="SMART" id="SM00530">
    <property type="entry name" value="HTH_XRE"/>
    <property type="match status" value="1"/>
</dbReference>
<dbReference type="GO" id="GO:0003700">
    <property type="term" value="F:DNA-binding transcription factor activity"/>
    <property type="evidence" value="ECO:0007669"/>
    <property type="project" value="TreeGrafter"/>
</dbReference>
<dbReference type="Pfam" id="PF01381">
    <property type="entry name" value="HTH_3"/>
    <property type="match status" value="1"/>
</dbReference>
<gene>
    <name evidence="5" type="primary">ydcN</name>
    <name evidence="5" type="ORF">EAL2_808p06720</name>
</gene>
<accession>W8TBH5</accession>
<keyword evidence="2" id="KW-0238">DNA-binding</keyword>
<geneLocation type="plasmid" evidence="5 6">
    <name>EAL2_808p</name>
</geneLocation>
<proteinExistence type="predicted"/>
<organism evidence="5 6">
    <name type="scientific">Peptoclostridium acidaminophilum DSM 3953</name>
    <dbReference type="NCBI Taxonomy" id="1286171"/>
    <lineage>
        <taxon>Bacteria</taxon>
        <taxon>Bacillati</taxon>
        <taxon>Bacillota</taxon>
        <taxon>Clostridia</taxon>
        <taxon>Peptostreptococcales</taxon>
        <taxon>Peptoclostridiaceae</taxon>
        <taxon>Peptoclostridium</taxon>
    </lineage>
</organism>
<dbReference type="AlphaFoldDB" id="W8TBH5"/>
<evidence type="ECO:0000256" key="2">
    <source>
        <dbReference type="ARBA" id="ARBA00023125"/>
    </source>
</evidence>
<sequence>MEDIRVIVGNNLKTIRKDRHMTLEQLSEATGISKSMLGEIERSATNPTISVLWKIATGLKIPFSSLMKKERETVNLIKSDAINPTIEGEGYKIASVLGFDEEKGFEIYMEEFEPGSSVESRGHGKGVEEYIFAIDGTLSVDIEEKTYEIMPGDVMNFAAEGPHTFYNAGTKTVKAFVIIYYDKK</sequence>
<dbReference type="InterPro" id="IPR001387">
    <property type="entry name" value="Cro/C1-type_HTH"/>
</dbReference>
<dbReference type="EMBL" id="CP007453">
    <property type="protein sequence ID" value="AHM58175.1"/>
    <property type="molecule type" value="Genomic_DNA"/>
</dbReference>
<dbReference type="OrthoDB" id="9781521at2"/>
<dbReference type="PROSITE" id="PS50943">
    <property type="entry name" value="HTH_CROC1"/>
    <property type="match status" value="1"/>
</dbReference>
<dbReference type="InterPro" id="IPR011051">
    <property type="entry name" value="RmlC_Cupin_sf"/>
</dbReference>
<keyword evidence="3" id="KW-0804">Transcription</keyword>
<evidence type="ECO:0000313" key="5">
    <source>
        <dbReference type="EMBL" id="AHM58175.1"/>
    </source>
</evidence>
<name>W8TBH5_PEPAC</name>
<feature type="domain" description="HTH cro/C1-type" evidence="4">
    <location>
        <begin position="12"/>
        <end position="66"/>
    </location>
</feature>
<dbReference type="CDD" id="cd02209">
    <property type="entry name" value="cupin_XRE_C"/>
    <property type="match status" value="1"/>
</dbReference>
<dbReference type="InterPro" id="IPR050807">
    <property type="entry name" value="TransReg_Diox_bact_type"/>
</dbReference>
<dbReference type="PATRIC" id="fig|1286171.3.peg.2855"/>
<evidence type="ECO:0000313" key="6">
    <source>
        <dbReference type="Proteomes" id="UP000019591"/>
    </source>
</evidence>